<sequence length="114" mass="12422">MELLEVGLAAIVRVLQLGFEAISVLCILLGLIACLRLVLVQPKRLYTPPFIDIRLTLGSWLALGLEFQLGADILGTTIAPSFEALGQLAVIAVIRTFLNFFLSKEIEAEVKIKG</sequence>
<evidence type="ECO:0000313" key="3">
    <source>
        <dbReference type="Proteomes" id="UP000481033"/>
    </source>
</evidence>
<protein>
    <submittedName>
        <fullName evidence="2">DUF1622 domain-containing protein</fullName>
    </submittedName>
</protein>
<name>A0A6M0RQZ5_9CYAN</name>
<accession>A0A6M0RQZ5</accession>
<comment type="caution">
    <text evidence="2">The sequence shown here is derived from an EMBL/GenBank/DDBJ whole genome shotgun (WGS) entry which is preliminary data.</text>
</comment>
<keyword evidence="1" id="KW-0812">Transmembrane</keyword>
<gene>
    <name evidence="2" type="ORF">DXZ20_24105</name>
</gene>
<evidence type="ECO:0000256" key="1">
    <source>
        <dbReference type="SAM" id="Phobius"/>
    </source>
</evidence>
<dbReference type="EMBL" id="QXHD01000004">
    <property type="protein sequence ID" value="NEZ58668.1"/>
    <property type="molecule type" value="Genomic_DNA"/>
</dbReference>
<organism evidence="2 3">
    <name type="scientific">Adonisia turfae CCMR0081</name>
    <dbReference type="NCBI Taxonomy" id="2292702"/>
    <lineage>
        <taxon>Bacteria</taxon>
        <taxon>Bacillati</taxon>
        <taxon>Cyanobacteriota</taxon>
        <taxon>Adonisia</taxon>
        <taxon>Adonisia turfae</taxon>
    </lineage>
</organism>
<dbReference type="Pfam" id="PF07784">
    <property type="entry name" value="DUF1622"/>
    <property type="match status" value="1"/>
</dbReference>
<dbReference type="RefSeq" id="WP_163701389.1">
    <property type="nucleotide sequence ID" value="NZ_QXHD01000004.1"/>
</dbReference>
<dbReference type="AlphaFoldDB" id="A0A6M0RQZ5"/>
<feature type="transmembrane region" description="Helical" evidence="1">
    <location>
        <begin position="21"/>
        <end position="39"/>
    </location>
</feature>
<dbReference type="Proteomes" id="UP000481033">
    <property type="component" value="Unassembled WGS sequence"/>
</dbReference>
<keyword evidence="3" id="KW-1185">Reference proteome</keyword>
<dbReference type="PANTHER" id="PTHR38468:SF1">
    <property type="entry name" value="SLL0939 PROTEIN"/>
    <property type="match status" value="1"/>
</dbReference>
<dbReference type="PANTHER" id="PTHR38468">
    <property type="entry name" value="SLL0939 PROTEIN"/>
    <property type="match status" value="1"/>
</dbReference>
<keyword evidence="1" id="KW-1133">Transmembrane helix</keyword>
<reference evidence="2 3" key="1">
    <citation type="journal article" date="2020" name="Microb. Ecol.">
        <title>Ecogenomics of the Marine Benthic Filamentous Cyanobacterium Adonisia.</title>
        <authorList>
            <person name="Walter J.M."/>
            <person name="Coutinho F.H."/>
            <person name="Leomil L."/>
            <person name="Hargreaves P.I."/>
            <person name="Campeao M.E."/>
            <person name="Vieira V.V."/>
            <person name="Silva B.S."/>
            <person name="Fistarol G.O."/>
            <person name="Salomon P.S."/>
            <person name="Sawabe T."/>
            <person name="Mino S."/>
            <person name="Hosokawa M."/>
            <person name="Miyashita H."/>
            <person name="Maruyama F."/>
            <person name="van Verk M.C."/>
            <person name="Dutilh B.E."/>
            <person name="Thompson C.C."/>
            <person name="Thompson F.L."/>
        </authorList>
    </citation>
    <scope>NUCLEOTIDE SEQUENCE [LARGE SCALE GENOMIC DNA]</scope>
    <source>
        <strain evidence="2 3">CCMR0081</strain>
    </source>
</reference>
<keyword evidence="1" id="KW-0472">Membrane</keyword>
<proteinExistence type="predicted"/>
<dbReference type="InterPro" id="IPR012427">
    <property type="entry name" value="DUF1622"/>
</dbReference>
<evidence type="ECO:0000313" key="2">
    <source>
        <dbReference type="EMBL" id="NEZ58668.1"/>
    </source>
</evidence>